<dbReference type="AlphaFoldDB" id="A0A835QX53"/>
<reference evidence="5 6" key="1">
    <citation type="journal article" date="2020" name="Nat. Food">
        <title>A phased Vanilla planifolia genome enables genetic improvement of flavour and production.</title>
        <authorList>
            <person name="Hasing T."/>
            <person name="Tang H."/>
            <person name="Brym M."/>
            <person name="Khazi F."/>
            <person name="Huang T."/>
            <person name="Chambers A.H."/>
        </authorList>
    </citation>
    <scope>NUCLEOTIDE SEQUENCE [LARGE SCALE GENOMIC DNA]</scope>
    <source>
        <tissue evidence="5">Leaf</tissue>
    </source>
</reference>
<dbReference type="InterPro" id="IPR000504">
    <property type="entry name" value="RRM_dom"/>
</dbReference>
<evidence type="ECO:0000259" key="4">
    <source>
        <dbReference type="PROSITE" id="PS50102"/>
    </source>
</evidence>
<protein>
    <recommendedName>
        <fullName evidence="4">RRM domain-containing protein</fullName>
    </recommendedName>
</protein>
<dbReference type="InterPro" id="IPR012677">
    <property type="entry name" value="Nucleotide-bd_a/b_plait_sf"/>
</dbReference>
<feature type="region of interest" description="Disordered" evidence="3">
    <location>
        <begin position="1"/>
        <end position="61"/>
    </location>
</feature>
<proteinExistence type="predicted"/>
<accession>A0A835QX53</accession>
<gene>
    <name evidence="5" type="ORF">HPP92_015108</name>
</gene>
<sequence length="427" mass="45890">MAKKKKAAAARIVENNEEEDDEEDEEEDDEQNSYDSLEEDSAEDDDDLEEFGEDEDEDFSSKESIINLLDPFGKEQLLAIVKDAALKHPSLLYRVLDAANADPVHRNIFVHGLGWDATSKTLTDAFSPFGEIEECKVVGDRVTGRCKGYGFVLFRSRVAAQRALKEPQKQIGNRTASCQLAAAGPPPAAGQGSYLDSTGRRIFVNNVGEKINPEKLHAFFSKFGEIEQGPLGLDPVTGKLRGYAIFVYKTVEGCKRALEEPKKFFEGYEMHCRKAFEELNNTTNASATSIVGAETLPAVLPTMMHANNLDLGYAPAAALMGQNLGAGKTPMFGLNGGFGLFSPEAGLSSALGRAGGNTQQPYSIGSANRAPLLGANNVSPSVIGNYTSFAALRGLGAYQNSPGTSAVRPQSGIDSLGTSGLQPFYLR</sequence>
<dbReference type="SMART" id="SM00360">
    <property type="entry name" value="RRM"/>
    <property type="match status" value="2"/>
</dbReference>
<evidence type="ECO:0000256" key="2">
    <source>
        <dbReference type="PROSITE-ProRule" id="PRU00176"/>
    </source>
</evidence>
<dbReference type="PANTHER" id="PTHR48024">
    <property type="entry name" value="GEO13361P1-RELATED"/>
    <property type="match status" value="1"/>
</dbReference>
<dbReference type="EMBL" id="JADCNM010000007">
    <property type="protein sequence ID" value="KAG0475422.1"/>
    <property type="molecule type" value="Genomic_DNA"/>
</dbReference>
<dbReference type="Pfam" id="PF00076">
    <property type="entry name" value="RRM_1"/>
    <property type="match status" value="2"/>
</dbReference>
<dbReference type="GO" id="GO:0005634">
    <property type="term" value="C:nucleus"/>
    <property type="evidence" value="ECO:0007669"/>
    <property type="project" value="TreeGrafter"/>
</dbReference>
<evidence type="ECO:0000313" key="5">
    <source>
        <dbReference type="EMBL" id="KAG0475422.1"/>
    </source>
</evidence>
<feature type="compositionally biased region" description="Acidic residues" evidence="3">
    <location>
        <begin position="15"/>
        <end position="58"/>
    </location>
</feature>
<evidence type="ECO:0000256" key="1">
    <source>
        <dbReference type="ARBA" id="ARBA00022884"/>
    </source>
</evidence>
<comment type="caution">
    <text evidence="5">The sequence shown here is derived from an EMBL/GenBank/DDBJ whole genome shotgun (WGS) entry which is preliminary data.</text>
</comment>
<dbReference type="GO" id="GO:0003723">
    <property type="term" value="F:RNA binding"/>
    <property type="evidence" value="ECO:0007669"/>
    <property type="project" value="UniProtKB-UniRule"/>
</dbReference>
<dbReference type="InterPro" id="IPR050886">
    <property type="entry name" value="RNA-binding_reg"/>
</dbReference>
<keyword evidence="1 2" id="KW-0694">RNA-binding</keyword>
<feature type="domain" description="RRM" evidence="4">
    <location>
        <begin position="106"/>
        <end position="209"/>
    </location>
</feature>
<feature type="domain" description="RRM" evidence="4">
    <location>
        <begin position="200"/>
        <end position="282"/>
    </location>
</feature>
<dbReference type="PANTHER" id="PTHR48024:SF17">
    <property type="entry name" value="OS02G0602600 PROTEIN"/>
    <property type="match status" value="1"/>
</dbReference>
<dbReference type="OrthoDB" id="1875751at2759"/>
<dbReference type="Proteomes" id="UP000639772">
    <property type="component" value="Chromosome 7"/>
</dbReference>
<dbReference type="Gene3D" id="3.30.70.330">
    <property type="match status" value="2"/>
</dbReference>
<dbReference type="InterPro" id="IPR035979">
    <property type="entry name" value="RBD_domain_sf"/>
</dbReference>
<organism evidence="5 6">
    <name type="scientific">Vanilla planifolia</name>
    <name type="common">Vanilla</name>
    <dbReference type="NCBI Taxonomy" id="51239"/>
    <lineage>
        <taxon>Eukaryota</taxon>
        <taxon>Viridiplantae</taxon>
        <taxon>Streptophyta</taxon>
        <taxon>Embryophyta</taxon>
        <taxon>Tracheophyta</taxon>
        <taxon>Spermatophyta</taxon>
        <taxon>Magnoliopsida</taxon>
        <taxon>Liliopsida</taxon>
        <taxon>Asparagales</taxon>
        <taxon>Orchidaceae</taxon>
        <taxon>Vanilloideae</taxon>
        <taxon>Vanilleae</taxon>
        <taxon>Vanilla</taxon>
    </lineage>
</organism>
<evidence type="ECO:0000313" key="6">
    <source>
        <dbReference type="Proteomes" id="UP000639772"/>
    </source>
</evidence>
<evidence type="ECO:0000256" key="3">
    <source>
        <dbReference type="SAM" id="MobiDB-lite"/>
    </source>
</evidence>
<dbReference type="PROSITE" id="PS50102">
    <property type="entry name" value="RRM"/>
    <property type="match status" value="2"/>
</dbReference>
<name>A0A835QX53_VANPL</name>
<dbReference type="SUPFAM" id="SSF54928">
    <property type="entry name" value="RNA-binding domain, RBD"/>
    <property type="match status" value="2"/>
</dbReference>